<gene>
    <name evidence="1" type="ORF">OSIN01602_LOCUS7967</name>
</gene>
<reference evidence="1" key="1">
    <citation type="submission" date="2021-01" db="EMBL/GenBank/DDBJ databases">
        <authorList>
            <person name="Corre E."/>
            <person name="Pelletier E."/>
            <person name="Niang G."/>
            <person name="Scheremetjew M."/>
            <person name="Finn R."/>
            <person name="Kale V."/>
            <person name="Holt S."/>
            <person name="Cochrane G."/>
            <person name="Meng A."/>
            <person name="Brown T."/>
            <person name="Cohen L."/>
        </authorList>
    </citation>
    <scope>NUCLEOTIDE SEQUENCE</scope>
    <source>
        <strain evidence="1">Grunow 1884</strain>
    </source>
</reference>
<dbReference type="EMBL" id="HBGO01014109">
    <property type="protein sequence ID" value="CAD9335113.1"/>
    <property type="molecule type" value="Transcribed_RNA"/>
</dbReference>
<name>A0A7S1ZD44_TRICV</name>
<protein>
    <submittedName>
        <fullName evidence="1">Uncharacterized protein</fullName>
    </submittedName>
</protein>
<proteinExistence type="predicted"/>
<dbReference type="AlphaFoldDB" id="A0A7S1ZD44"/>
<sequence length="144" mass="15975">MNELDYEAGDWAAVYVKGSSNLWESKNLVQHVERGVRDGIPRGTKLFIVTDNFVFKSTYYKGSSTSPELHEVTVRLHLAEMRGELIVHLIHCTGMQMKEMGMDGLLQGDMLQGMMAGIDPLSFLPLGKGTIERSSGAVEAWVQS</sequence>
<accession>A0A7S1ZD44</accession>
<organism evidence="1">
    <name type="scientific">Trieres chinensis</name>
    <name type="common">Marine centric diatom</name>
    <name type="synonym">Odontella sinensis</name>
    <dbReference type="NCBI Taxonomy" id="1514140"/>
    <lineage>
        <taxon>Eukaryota</taxon>
        <taxon>Sar</taxon>
        <taxon>Stramenopiles</taxon>
        <taxon>Ochrophyta</taxon>
        <taxon>Bacillariophyta</taxon>
        <taxon>Mediophyceae</taxon>
        <taxon>Biddulphiophycidae</taxon>
        <taxon>Eupodiscales</taxon>
        <taxon>Parodontellaceae</taxon>
        <taxon>Trieres</taxon>
    </lineage>
</organism>
<evidence type="ECO:0000313" key="1">
    <source>
        <dbReference type="EMBL" id="CAD9335113.1"/>
    </source>
</evidence>